<reference evidence="1 2" key="1">
    <citation type="journal article" date="2022" name="New Phytol.">
        <title>Ecological generalism drives hyperdiversity of secondary metabolite gene clusters in xylarialean endophytes.</title>
        <authorList>
            <person name="Franco M.E.E."/>
            <person name="Wisecaver J.H."/>
            <person name="Arnold A.E."/>
            <person name="Ju Y.M."/>
            <person name="Slot J.C."/>
            <person name="Ahrendt S."/>
            <person name="Moore L.P."/>
            <person name="Eastman K.E."/>
            <person name="Scott K."/>
            <person name="Konkel Z."/>
            <person name="Mondo S.J."/>
            <person name="Kuo A."/>
            <person name="Hayes R.D."/>
            <person name="Haridas S."/>
            <person name="Andreopoulos B."/>
            <person name="Riley R."/>
            <person name="LaButti K."/>
            <person name="Pangilinan J."/>
            <person name="Lipzen A."/>
            <person name="Amirebrahimi M."/>
            <person name="Yan J."/>
            <person name="Adam C."/>
            <person name="Keymanesh K."/>
            <person name="Ng V."/>
            <person name="Louie K."/>
            <person name="Northen T."/>
            <person name="Drula E."/>
            <person name="Henrissat B."/>
            <person name="Hsieh H.M."/>
            <person name="Youens-Clark K."/>
            <person name="Lutzoni F."/>
            <person name="Miadlikowska J."/>
            <person name="Eastwood D.C."/>
            <person name="Hamelin R.C."/>
            <person name="Grigoriev I.V."/>
            <person name="U'Ren J.M."/>
        </authorList>
    </citation>
    <scope>NUCLEOTIDE SEQUENCE [LARGE SCALE GENOMIC DNA]</scope>
    <source>
        <strain evidence="1 2">CBS 119005</strain>
    </source>
</reference>
<comment type="caution">
    <text evidence="1">The sequence shown here is derived from an EMBL/GenBank/DDBJ whole genome shotgun (WGS) entry which is preliminary data.</text>
</comment>
<protein>
    <submittedName>
        <fullName evidence="1">Uncharacterized protein</fullName>
    </submittedName>
</protein>
<dbReference type="Proteomes" id="UP001497700">
    <property type="component" value="Unassembled WGS sequence"/>
</dbReference>
<gene>
    <name evidence="1" type="ORF">F4820DRAFT_39340</name>
</gene>
<sequence>MVALRHSTCSARRYTTKSLFPYPSQISKEAKGFGRPTDQHPPKGGWTFRVRGVPHDWDRGSLQSFLAEQDDSANPAVRSLANEIHGRSQTATVSFQGTPRQLRIPLPPHPTGPTEPTEPQVLILDDKFLGVTTLYTPPPEDHKVDIIAISGLGGHAFGSFKEKAGEHMWLRDALPHHITSEDGDKPIARVMIYGYDSALHGSTSFQNLDDLGKSLLNSLLVLANSPTFRPIVIVAHSLGGLVVKQSLVSLSNAKDEDHQRLFQAVYGIVFFGVPQYGMEISSLKPMAADGPNRALLESIGTNSQVLNQQYEYFQTALGRKGEFEVICFYEILQSPTAIQDREGRWKMDGPRAVLVSPQSASHCRPWEDGLEYRCPINRTHSEMVKFGPQDEEYEKVVERIKGIVRRAPSSAKSPLQPNLSENERNCLQSLAFPQMYDRANDVDPAANGTCEWLLQHDTYASWQASNRGLLWIKGKPGSGKSTLLKHALKNQKSTLRATSSDLVISFFFHDRGDDLQKTPLGFFRSVIHQVLSQVPIALSDLVHEFQRRREQIGKPGQQWQWHERELQDFFKLSLSNALKTRPVWLFVDALDECGKENAVKLFQWFKTLLQTLPNTNLQCHICVTCRHYPVLDRDCPFEICPEHENAQDISTYVQGQFSGSSELAESPIPALITTGASGVFMWARLVVKQVLELDIEGAGLEEIKEQIKAIPRELDELYRKLVQGMRDKQASLKLIRWIHFATKPLSLNELRWAMAVETNYPQRSLRECQKSRNYILSNDRMQRQVQTLSCGLAEVSSGAQTVQFIHQSVKDFFIEGGLLILDNSSASTSVAIGLAHFQLSRICIHFLAMEEIGQSTDNTRGKLESDFPFLYYATTFWVTHAKESDARDVPQEDLLELFAWPSNALTDIWARVYQEFSKGSYHCPSKGTSLLHIMARNHILGALIPILRKAGQTTTSLDPKDSSNRTPLSWAAEEGHEAVVRLLLETHQVEVNSKDNE</sequence>
<evidence type="ECO:0000313" key="1">
    <source>
        <dbReference type="EMBL" id="KAI4862015.1"/>
    </source>
</evidence>
<organism evidence="1 2">
    <name type="scientific">Hypoxylon rubiginosum</name>
    <dbReference type="NCBI Taxonomy" id="110542"/>
    <lineage>
        <taxon>Eukaryota</taxon>
        <taxon>Fungi</taxon>
        <taxon>Dikarya</taxon>
        <taxon>Ascomycota</taxon>
        <taxon>Pezizomycotina</taxon>
        <taxon>Sordariomycetes</taxon>
        <taxon>Xylariomycetidae</taxon>
        <taxon>Xylariales</taxon>
        <taxon>Hypoxylaceae</taxon>
        <taxon>Hypoxylon</taxon>
    </lineage>
</organism>
<name>A0ACB9YRF6_9PEZI</name>
<evidence type="ECO:0000313" key="2">
    <source>
        <dbReference type="Proteomes" id="UP001497700"/>
    </source>
</evidence>
<dbReference type="EMBL" id="MU393536">
    <property type="protein sequence ID" value="KAI4862015.1"/>
    <property type="molecule type" value="Genomic_DNA"/>
</dbReference>
<accession>A0ACB9YRF6</accession>
<proteinExistence type="predicted"/>
<keyword evidence="2" id="KW-1185">Reference proteome</keyword>